<evidence type="ECO:0000256" key="5">
    <source>
        <dbReference type="ARBA" id="ARBA00023136"/>
    </source>
</evidence>
<dbReference type="Pfam" id="PF01226">
    <property type="entry name" value="Form_Nir_trans"/>
    <property type="match status" value="2"/>
</dbReference>
<comment type="subcellular location">
    <subcellularLocation>
        <location evidence="1">Membrane</location>
        <topology evidence="1">Multi-pass membrane protein</topology>
    </subcellularLocation>
</comment>
<accession>A0ABP0N4D3</accession>
<evidence type="ECO:0000256" key="10">
    <source>
        <dbReference type="SAM" id="Phobius"/>
    </source>
</evidence>
<feature type="transmembrane region" description="Helical" evidence="10">
    <location>
        <begin position="81"/>
        <end position="100"/>
    </location>
</feature>
<comment type="catalytic activity">
    <reaction evidence="9">
        <text>acetate(out) + H(+)(out) = acetate(in) + H(+)(in)</text>
        <dbReference type="Rhea" id="RHEA:71803"/>
        <dbReference type="ChEBI" id="CHEBI:15378"/>
        <dbReference type="ChEBI" id="CHEBI:30089"/>
    </reaction>
</comment>
<evidence type="ECO:0000256" key="4">
    <source>
        <dbReference type="ARBA" id="ARBA00022989"/>
    </source>
</evidence>
<dbReference type="Proteomes" id="UP001642464">
    <property type="component" value="Unassembled WGS sequence"/>
</dbReference>
<organism evidence="11 12">
    <name type="scientific">Durusdinium trenchii</name>
    <dbReference type="NCBI Taxonomy" id="1381693"/>
    <lineage>
        <taxon>Eukaryota</taxon>
        <taxon>Sar</taxon>
        <taxon>Alveolata</taxon>
        <taxon>Dinophyceae</taxon>
        <taxon>Suessiales</taxon>
        <taxon>Symbiodiniaceae</taxon>
        <taxon>Durusdinium</taxon>
    </lineage>
</organism>
<dbReference type="PANTHER" id="PTHR30520:SF2">
    <property type="entry name" value="INNER MEMBRANE PROTEIN YFDC"/>
    <property type="match status" value="1"/>
</dbReference>
<dbReference type="InterPro" id="IPR023271">
    <property type="entry name" value="Aquaporin-like"/>
</dbReference>
<feature type="transmembrane region" description="Helical" evidence="10">
    <location>
        <begin position="239"/>
        <end position="260"/>
    </location>
</feature>
<comment type="catalytic activity">
    <reaction evidence="6">
        <text>(S)-lactate(in) + H(+)(in) = (S)-lactate(out) + H(+)(out)</text>
        <dbReference type="Rhea" id="RHEA:29415"/>
        <dbReference type="ChEBI" id="CHEBI:15378"/>
        <dbReference type="ChEBI" id="CHEBI:16651"/>
    </reaction>
</comment>
<evidence type="ECO:0000256" key="7">
    <source>
        <dbReference type="ARBA" id="ARBA00047693"/>
    </source>
</evidence>
<comment type="catalytic activity">
    <reaction evidence="7">
        <text>pyruvate(out) + H(+)(out) = pyruvate(in) + H(+)(in)</text>
        <dbReference type="Rhea" id="RHEA:64720"/>
        <dbReference type="ChEBI" id="CHEBI:15361"/>
        <dbReference type="ChEBI" id="CHEBI:15378"/>
    </reaction>
</comment>
<dbReference type="Gene3D" id="1.20.1080.10">
    <property type="entry name" value="Glycerol uptake facilitator protein"/>
    <property type="match status" value="2"/>
</dbReference>
<dbReference type="EMBL" id="CAXAMM010025548">
    <property type="protein sequence ID" value="CAK9057125.1"/>
    <property type="molecule type" value="Genomic_DNA"/>
</dbReference>
<evidence type="ECO:0000313" key="11">
    <source>
        <dbReference type="EMBL" id="CAK9057125.1"/>
    </source>
</evidence>
<feature type="transmembrane region" description="Helical" evidence="10">
    <location>
        <begin position="313"/>
        <end position="333"/>
    </location>
</feature>
<comment type="catalytic activity">
    <reaction evidence="8">
        <text>formate(in) + H(+)(in) = formate(out) + H(+)(out)</text>
        <dbReference type="Rhea" id="RHEA:80887"/>
        <dbReference type="ChEBI" id="CHEBI:15378"/>
        <dbReference type="ChEBI" id="CHEBI:15740"/>
    </reaction>
</comment>
<evidence type="ECO:0000256" key="2">
    <source>
        <dbReference type="ARBA" id="ARBA00011255"/>
    </source>
</evidence>
<comment type="caution">
    <text evidence="11">The sequence shown here is derived from an EMBL/GenBank/DDBJ whole genome shotgun (WGS) entry which is preliminary data.</text>
</comment>
<name>A0ABP0N4D3_9DINO</name>
<keyword evidence="5 10" id="KW-0472">Membrane</keyword>
<dbReference type="PANTHER" id="PTHR30520">
    <property type="entry name" value="FORMATE TRANSPORTER-RELATED"/>
    <property type="match status" value="1"/>
</dbReference>
<feature type="transmembrane region" description="Helical" evidence="10">
    <location>
        <begin position="33"/>
        <end position="54"/>
    </location>
</feature>
<feature type="transmembrane region" description="Helical" evidence="10">
    <location>
        <begin position="287"/>
        <end position="306"/>
    </location>
</feature>
<evidence type="ECO:0000256" key="9">
    <source>
        <dbReference type="ARBA" id="ARBA00049088"/>
    </source>
</evidence>
<gene>
    <name evidence="11" type="ORF">SCF082_LOCUS30697</name>
</gene>
<keyword evidence="4 10" id="KW-1133">Transmembrane helix</keyword>
<evidence type="ECO:0000313" key="12">
    <source>
        <dbReference type="Proteomes" id="UP001642464"/>
    </source>
</evidence>
<protein>
    <submittedName>
        <fullName evidence="11">Inner membrane protein YfdC</fullName>
    </submittedName>
</protein>
<reference evidence="11 12" key="1">
    <citation type="submission" date="2024-02" db="EMBL/GenBank/DDBJ databases">
        <authorList>
            <person name="Chen Y."/>
            <person name="Shah S."/>
            <person name="Dougan E. K."/>
            <person name="Thang M."/>
            <person name="Chan C."/>
        </authorList>
    </citation>
    <scope>NUCLEOTIDE SEQUENCE [LARGE SCALE GENOMIC DNA]</scope>
</reference>
<evidence type="ECO:0000256" key="6">
    <source>
        <dbReference type="ARBA" id="ARBA00034245"/>
    </source>
</evidence>
<proteinExistence type="predicted"/>
<evidence type="ECO:0000256" key="8">
    <source>
        <dbReference type="ARBA" id="ARBA00049016"/>
    </source>
</evidence>
<evidence type="ECO:0000256" key="3">
    <source>
        <dbReference type="ARBA" id="ARBA00022692"/>
    </source>
</evidence>
<keyword evidence="12" id="KW-1185">Reference proteome</keyword>
<keyword evidence="3 10" id="KW-0812">Transmembrane</keyword>
<feature type="transmembrane region" description="Helical" evidence="10">
    <location>
        <begin position="353"/>
        <end position="377"/>
    </location>
</feature>
<feature type="transmembrane region" description="Helical" evidence="10">
    <location>
        <begin position="107"/>
        <end position="127"/>
    </location>
</feature>
<dbReference type="InterPro" id="IPR000292">
    <property type="entry name" value="For/NO2_transpt"/>
</dbReference>
<sequence length="383" mass="40355">MGRMQLFTENTITTVLPFLAEPSHRVAARVARLWTIVFGANVIGAFLAAAFYLIPDVLSADLLGAMIHVSEHAVSLDPMTAFLRGIPAGVLIAALVWMLPRGGSSKLALIVLFTWLIAASDLTHVVAGSVEVALLIIGGNLSVPAGFGGFILPVLLGNILGGTAIFTALAWGQVHQEAILHLHLPDTPARFVFENFGYCLGFVVVIMGRMQLFTENTITTVLPFLAEPSHRVAARVARLWTIVFGANVIGAFLAAAFYLIPDVLSADLLGAMIHVSEHAVSLDPMTAFLRGIPAGVLIAALVWMLPRGGSSKLALIVLFTWLIAASDLTHVVAGSVEVALLIIGGNLSVPAGFGGFILPVLLGNILGGTAIFTALAWGQVHQE</sequence>
<evidence type="ECO:0000256" key="1">
    <source>
        <dbReference type="ARBA" id="ARBA00004141"/>
    </source>
</evidence>
<feature type="non-terminal residue" evidence="11">
    <location>
        <position position="383"/>
    </location>
</feature>
<feature type="transmembrane region" description="Helical" evidence="10">
    <location>
        <begin position="147"/>
        <end position="171"/>
    </location>
</feature>
<comment type="subunit">
    <text evidence="2">Homopentamer.</text>
</comment>